<protein>
    <submittedName>
        <fullName evidence="3">5'-nucleotidase, C-terminal domain protein</fullName>
    </submittedName>
</protein>
<organism evidence="3 4">
    <name type="scientific">Escherichia coli 1-250-04_S3_C1</name>
    <dbReference type="NCBI Taxonomy" id="1444135"/>
    <lineage>
        <taxon>Bacteria</taxon>
        <taxon>Pseudomonadati</taxon>
        <taxon>Pseudomonadota</taxon>
        <taxon>Gammaproteobacteria</taxon>
        <taxon>Enterobacterales</taxon>
        <taxon>Enterobacteriaceae</taxon>
        <taxon>Escherichia</taxon>
    </lineage>
</organism>
<comment type="similarity">
    <text evidence="1">Belongs to the 5'-nucleotidase family.</text>
</comment>
<dbReference type="PANTHER" id="PTHR11575">
    <property type="entry name" value="5'-NUCLEOTIDASE-RELATED"/>
    <property type="match status" value="1"/>
</dbReference>
<dbReference type="PANTHER" id="PTHR11575:SF6">
    <property type="entry name" value="2',3'-CYCLIC-NUCLEOTIDE 2'-PHOSPHODIESTERASE_3'-NUCLEOTIDASE"/>
    <property type="match status" value="1"/>
</dbReference>
<dbReference type="GO" id="GO:0030288">
    <property type="term" value="C:outer membrane-bounded periplasmic space"/>
    <property type="evidence" value="ECO:0007669"/>
    <property type="project" value="TreeGrafter"/>
</dbReference>
<dbReference type="AlphaFoldDB" id="A0AAN4NNN7"/>
<dbReference type="SUPFAM" id="SSF55816">
    <property type="entry name" value="5'-nucleotidase (syn. UDP-sugar hydrolase), C-terminal domain"/>
    <property type="match status" value="1"/>
</dbReference>
<dbReference type="Pfam" id="PF02872">
    <property type="entry name" value="5_nucleotid_C"/>
    <property type="match status" value="1"/>
</dbReference>
<dbReference type="NCBIfam" id="NF006938">
    <property type="entry name" value="PRK09420.1"/>
    <property type="match status" value="1"/>
</dbReference>
<dbReference type="EMBL" id="JJLU01000138">
    <property type="protein sequence ID" value="EZJ81057.1"/>
    <property type="molecule type" value="Genomic_DNA"/>
</dbReference>
<dbReference type="Proteomes" id="UP000024043">
    <property type="component" value="Unassembled WGS sequence"/>
</dbReference>
<keyword evidence="1" id="KW-0378">Hydrolase</keyword>
<dbReference type="Gene3D" id="3.90.780.10">
    <property type="entry name" value="5'-Nucleotidase, C-terminal domain"/>
    <property type="match status" value="1"/>
</dbReference>
<proteinExistence type="inferred from homology"/>
<dbReference type="GO" id="GO:0000166">
    <property type="term" value="F:nucleotide binding"/>
    <property type="evidence" value="ECO:0007669"/>
    <property type="project" value="UniProtKB-KW"/>
</dbReference>
<dbReference type="InterPro" id="IPR006179">
    <property type="entry name" value="5_nucleotidase/apyrase"/>
</dbReference>
<dbReference type="InterPro" id="IPR008334">
    <property type="entry name" value="5'-Nucleotdase_C"/>
</dbReference>
<accession>A0AAN4NNN7</accession>
<dbReference type="InterPro" id="IPR029052">
    <property type="entry name" value="Metallo-depent_PP-like"/>
</dbReference>
<dbReference type="Gene3D" id="3.60.21.10">
    <property type="match status" value="1"/>
</dbReference>
<evidence type="ECO:0000313" key="4">
    <source>
        <dbReference type="Proteomes" id="UP000024043"/>
    </source>
</evidence>
<dbReference type="FunFam" id="3.90.780.10:FF:000002">
    <property type="entry name" value="Bifunctional 2',3'-cyclic-nucleotide 2'-phosphodiesterase/3'-nucleotidase"/>
    <property type="match status" value="1"/>
</dbReference>
<sequence length="361" mass="39876">MPGMWGDHLGVVDLQLSNNSGKWQVTQAKAEARPIYDIANKKSLAAEDSKLVETLKADHDATRQFVSKPIGKSADNMYSYLALVQDDPTVQVVNNAQKAYVEHYIQDDPDLAKLPVLSAAAPFKVGGRKNDPASYVEVEKGQLTFRNAADLYLYPNTLIVVKASGKEVKEWLECSAGQFNQIDPDNTKPQSLINWDGFRTYNFDVIDGVNYQIDVTQPARYDGECQMVNANAERIKNLTFNGKPIDPNAMFLVATNNYRAYGGKFAGTGDSHIAFASPDENRSVLAAWIADESKRAGEIHPAADNNWRLAPIAGDKKLDIRFETSPSDKAAAFIKEKGQYPMNKVATDDIGFAIYQVDLSK</sequence>
<dbReference type="PRINTS" id="PR01607">
    <property type="entry name" value="APYRASEFAMLY"/>
</dbReference>
<evidence type="ECO:0000313" key="3">
    <source>
        <dbReference type="EMBL" id="EZJ81057.1"/>
    </source>
</evidence>
<evidence type="ECO:0000259" key="2">
    <source>
        <dbReference type="Pfam" id="PF02872"/>
    </source>
</evidence>
<dbReference type="GO" id="GO:0016787">
    <property type="term" value="F:hydrolase activity"/>
    <property type="evidence" value="ECO:0007669"/>
    <property type="project" value="UniProtKB-KW"/>
</dbReference>
<dbReference type="InterPro" id="IPR036907">
    <property type="entry name" value="5'-Nucleotdase_C_sf"/>
</dbReference>
<keyword evidence="1" id="KW-0547">Nucleotide-binding</keyword>
<feature type="domain" description="5'-Nucleotidase C-terminal" evidence="2">
    <location>
        <begin position="83"/>
        <end position="264"/>
    </location>
</feature>
<reference evidence="3 4" key="1">
    <citation type="submission" date="2014-03" db="EMBL/GenBank/DDBJ databases">
        <title>Genetic Variability of E. coli after antibiotic treatment.</title>
        <authorList>
            <person name="Silbergeld E."/>
            <person name="Coles C."/>
            <person name="Seidman J.C."/>
            <person name="You Y."/>
            <person name="George J."/>
            <person name="Nadendla S."/>
            <person name="Huot H."/>
            <person name="Daugherty S.C."/>
            <person name="Nagaraj S."/>
            <person name="Ott S."/>
            <person name="Klega K."/>
            <person name="Rasko D."/>
        </authorList>
    </citation>
    <scope>NUCLEOTIDE SEQUENCE [LARGE SCALE GENOMIC DNA]</scope>
    <source>
        <strain evidence="3 4">1-250-04_S3_C1</strain>
    </source>
</reference>
<name>A0AAN4NNN7_ECOLX</name>
<evidence type="ECO:0000256" key="1">
    <source>
        <dbReference type="RuleBase" id="RU362119"/>
    </source>
</evidence>
<comment type="caution">
    <text evidence="3">The sequence shown here is derived from an EMBL/GenBank/DDBJ whole genome shotgun (WGS) entry which is preliminary data.</text>
</comment>
<dbReference type="SUPFAM" id="SSF56300">
    <property type="entry name" value="Metallo-dependent phosphatases"/>
    <property type="match status" value="1"/>
</dbReference>
<dbReference type="GO" id="GO:0009166">
    <property type="term" value="P:nucleotide catabolic process"/>
    <property type="evidence" value="ECO:0007669"/>
    <property type="project" value="InterPro"/>
</dbReference>
<gene>
    <name evidence="3" type="ORF">AC00_4821</name>
</gene>